<dbReference type="PROSITE" id="PS52029">
    <property type="entry name" value="LD_TPASE"/>
    <property type="match status" value="1"/>
</dbReference>
<keyword evidence="5" id="KW-0378">Hydrolase</keyword>
<keyword evidence="10" id="KW-0732">Signal</keyword>
<evidence type="ECO:0000256" key="2">
    <source>
        <dbReference type="ARBA" id="ARBA00005992"/>
    </source>
</evidence>
<accession>A0ABU9T1U9</accession>
<evidence type="ECO:0000256" key="9">
    <source>
        <dbReference type="PROSITE-ProRule" id="PRU01373"/>
    </source>
</evidence>
<dbReference type="InterPro" id="IPR050979">
    <property type="entry name" value="LD-transpeptidase"/>
</dbReference>
<sequence length="246" mass="27283">MKRFLLLSAVAVAFATMPAHAGERYATPPPLTLSPDLASPWVLQLKPNTVIRATAPQRAKRVIVTRKKQVKKRYQPRVQQRVAALNPPKPPVKGIDPMYLPRQVNYNGNEKPGTIIISTRDRFLYFVEAGGKAMRYGVGVGKQGFSWTGTERITRKREWPSWTPPAEMIAREKKKGKFLPAFMEGGPSNPLGARALYLGSTLYRIHGTNAPWTIGGAVSSGCIRMRNEDVTDLYNRASVGAKVIVQ</sequence>
<keyword evidence="3" id="KW-0328">Glycosyltransferase</keyword>
<gene>
    <name evidence="12" type="ORF">WNY59_00695</name>
</gene>
<evidence type="ECO:0000256" key="8">
    <source>
        <dbReference type="ARBA" id="ARBA00023316"/>
    </source>
</evidence>
<comment type="similarity">
    <text evidence="2">Belongs to the YkuD family.</text>
</comment>
<protein>
    <submittedName>
        <fullName evidence="12">L,D-transpeptidase</fullName>
        <ecNumber evidence="12">2.3.2.-</ecNumber>
    </submittedName>
</protein>
<feature type="active site" description="Proton donor/acceptor" evidence="9">
    <location>
        <position position="206"/>
    </location>
</feature>
<keyword evidence="4 12" id="KW-0808">Transferase</keyword>
<evidence type="ECO:0000259" key="11">
    <source>
        <dbReference type="PROSITE" id="PS52029"/>
    </source>
</evidence>
<feature type="domain" description="L,D-TPase catalytic" evidence="11">
    <location>
        <begin position="113"/>
        <end position="246"/>
    </location>
</feature>
<dbReference type="Proteomes" id="UP001477870">
    <property type="component" value="Unassembled WGS sequence"/>
</dbReference>
<dbReference type="Pfam" id="PF03734">
    <property type="entry name" value="YkuD"/>
    <property type="match status" value="1"/>
</dbReference>
<dbReference type="SUPFAM" id="SSF141523">
    <property type="entry name" value="L,D-transpeptidase catalytic domain-like"/>
    <property type="match status" value="1"/>
</dbReference>
<name>A0ABU9T1U9_9HYPH</name>
<evidence type="ECO:0000256" key="10">
    <source>
        <dbReference type="SAM" id="SignalP"/>
    </source>
</evidence>
<evidence type="ECO:0000313" key="12">
    <source>
        <dbReference type="EMBL" id="MEM5500097.1"/>
    </source>
</evidence>
<evidence type="ECO:0000256" key="6">
    <source>
        <dbReference type="ARBA" id="ARBA00022960"/>
    </source>
</evidence>
<keyword evidence="6 9" id="KW-0133">Cell shape</keyword>
<keyword evidence="13" id="KW-1185">Reference proteome</keyword>
<dbReference type="InterPro" id="IPR038063">
    <property type="entry name" value="Transpep_catalytic_dom"/>
</dbReference>
<dbReference type="PANTHER" id="PTHR30582:SF24">
    <property type="entry name" value="L,D-TRANSPEPTIDASE ERFK_SRFK-RELATED"/>
    <property type="match status" value="1"/>
</dbReference>
<keyword evidence="8 9" id="KW-0961">Cell wall biogenesis/degradation</keyword>
<comment type="caution">
    <text evidence="12">The sequence shown here is derived from an EMBL/GenBank/DDBJ whole genome shotgun (WGS) entry which is preliminary data.</text>
</comment>
<comment type="pathway">
    <text evidence="1 9">Cell wall biogenesis; peptidoglycan biosynthesis.</text>
</comment>
<evidence type="ECO:0000256" key="3">
    <source>
        <dbReference type="ARBA" id="ARBA00022676"/>
    </source>
</evidence>
<dbReference type="Gene3D" id="2.40.440.10">
    <property type="entry name" value="L,D-transpeptidase catalytic domain-like"/>
    <property type="match status" value="1"/>
</dbReference>
<keyword evidence="7 9" id="KW-0573">Peptidoglycan synthesis</keyword>
<dbReference type="CDD" id="cd16913">
    <property type="entry name" value="YkuD_like"/>
    <property type="match status" value="1"/>
</dbReference>
<organism evidence="12 13">
    <name type="scientific">Ahrensia kielensis</name>
    <dbReference type="NCBI Taxonomy" id="76980"/>
    <lineage>
        <taxon>Bacteria</taxon>
        <taxon>Pseudomonadati</taxon>
        <taxon>Pseudomonadota</taxon>
        <taxon>Alphaproteobacteria</taxon>
        <taxon>Hyphomicrobiales</taxon>
        <taxon>Ahrensiaceae</taxon>
        <taxon>Ahrensia</taxon>
    </lineage>
</organism>
<dbReference type="GO" id="GO:0016746">
    <property type="term" value="F:acyltransferase activity"/>
    <property type="evidence" value="ECO:0007669"/>
    <property type="project" value="UniProtKB-KW"/>
</dbReference>
<dbReference type="RefSeq" id="WP_342846053.1">
    <property type="nucleotide sequence ID" value="NZ_JBBMQO010000001.1"/>
</dbReference>
<dbReference type="EMBL" id="JBBMQO010000001">
    <property type="protein sequence ID" value="MEM5500097.1"/>
    <property type="molecule type" value="Genomic_DNA"/>
</dbReference>
<reference evidence="12 13" key="1">
    <citation type="submission" date="2024-03" db="EMBL/GenBank/DDBJ databases">
        <title>Community enrichment and isolation of bacterial strains for fucoidan degradation.</title>
        <authorList>
            <person name="Sichert A."/>
        </authorList>
    </citation>
    <scope>NUCLEOTIDE SEQUENCE [LARGE SCALE GENOMIC DNA]</scope>
    <source>
        <strain evidence="12 13">AS62</strain>
    </source>
</reference>
<evidence type="ECO:0000256" key="5">
    <source>
        <dbReference type="ARBA" id="ARBA00022801"/>
    </source>
</evidence>
<evidence type="ECO:0000256" key="7">
    <source>
        <dbReference type="ARBA" id="ARBA00022984"/>
    </source>
</evidence>
<keyword evidence="12" id="KW-0012">Acyltransferase</keyword>
<proteinExistence type="inferred from homology"/>
<dbReference type="PANTHER" id="PTHR30582">
    <property type="entry name" value="L,D-TRANSPEPTIDASE"/>
    <property type="match status" value="1"/>
</dbReference>
<evidence type="ECO:0000256" key="4">
    <source>
        <dbReference type="ARBA" id="ARBA00022679"/>
    </source>
</evidence>
<feature type="signal peptide" evidence="10">
    <location>
        <begin position="1"/>
        <end position="21"/>
    </location>
</feature>
<feature type="chain" id="PRO_5046867730" evidence="10">
    <location>
        <begin position="22"/>
        <end position="246"/>
    </location>
</feature>
<feature type="active site" description="Nucleophile" evidence="9">
    <location>
        <position position="222"/>
    </location>
</feature>
<evidence type="ECO:0000256" key="1">
    <source>
        <dbReference type="ARBA" id="ARBA00004752"/>
    </source>
</evidence>
<evidence type="ECO:0000313" key="13">
    <source>
        <dbReference type="Proteomes" id="UP001477870"/>
    </source>
</evidence>
<dbReference type="InterPro" id="IPR005490">
    <property type="entry name" value="LD_TPept_cat_dom"/>
</dbReference>
<dbReference type="EC" id="2.3.2.-" evidence="12"/>